<evidence type="ECO:0000313" key="5">
    <source>
        <dbReference type="EMBL" id="OMF52743.1"/>
    </source>
</evidence>
<dbReference type="Gene3D" id="3.40.50.2300">
    <property type="match status" value="2"/>
</dbReference>
<dbReference type="GO" id="GO:0003700">
    <property type="term" value="F:DNA-binding transcription factor activity"/>
    <property type="evidence" value="ECO:0007669"/>
    <property type="project" value="InterPro"/>
</dbReference>
<evidence type="ECO:0000256" key="2">
    <source>
        <dbReference type="ARBA" id="ARBA00023125"/>
    </source>
</evidence>
<keyword evidence="1" id="KW-0805">Transcription regulation</keyword>
<accession>A0A1R1ELM0</accession>
<dbReference type="SUPFAM" id="SSF46785">
    <property type="entry name" value="Winged helix' DNA-binding domain"/>
    <property type="match status" value="1"/>
</dbReference>
<dbReference type="CDD" id="cd07377">
    <property type="entry name" value="WHTH_GntR"/>
    <property type="match status" value="1"/>
</dbReference>
<evidence type="ECO:0000256" key="3">
    <source>
        <dbReference type="ARBA" id="ARBA00023163"/>
    </source>
</evidence>
<protein>
    <recommendedName>
        <fullName evidence="4">HTH gntR-type domain-containing protein</fullName>
    </recommendedName>
</protein>
<dbReference type="PROSITE" id="PS50949">
    <property type="entry name" value="HTH_GNTR"/>
    <property type="match status" value="1"/>
</dbReference>
<proteinExistence type="predicted"/>
<organism evidence="5 6">
    <name type="scientific">Paenibacillus rhizosphaerae</name>
    <dbReference type="NCBI Taxonomy" id="297318"/>
    <lineage>
        <taxon>Bacteria</taxon>
        <taxon>Bacillati</taxon>
        <taxon>Bacillota</taxon>
        <taxon>Bacilli</taxon>
        <taxon>Bacillales</taxon>
        <taxon>Paenibacillaceae</taxon>
        <taxon>Paenibacillus</taxon>
    </lineage>
</organism>
<keyword evidence="2" id="KW-0238">DNA-binding</keyword>
<dbReference type="InterPro" id="IPR000524">
    <property type="entry name" value="Tscrpt_reg_HTH_GntR"/>
</dbReference>
<dbReference type="CDD" id="cd06267">
    <property type="entry name" value="PBP1_LacI_sugar_binding-like"/>
    <property type="match status" value="1"/>
</dbReference>
<dbReference type="InterPro" id="IPR036390">
    <property type="entry name" value="WH_DNA-bd_sf"/>
</dbReference>
<dbReference type="Pfam" id="PF13377">
    <property type="entry name" value="Peripla_BP_3"/>
    <property type="match status" value="1"/>
</dbReference>
<dbReference type="Proteomes" id="UP000187172">
    <property type="component" value="Unassembled WGS sequence"/>
</dbReference>
<evidence type="ECO:0000256" key="1">
    <source>
        <dbReference type="ARBA" id="ARBA00023015"/>
    </source>
</evidence>
<keyword evidence="6" id="KW-1185">Reference proteome</keyword>
<gene>
    <name evidence="5" type="ORF">BK138_21985</name>
</gene>
<dbReference type="InterPro" id="IPR036388">
    <property type="entry name" value="WH-like_DNA-bd_sf"/>
</dbReference>
<dbReference type="InterPro" id="IPR028082">
    <property type="entry name" value="Peripla_BP_I"/>
</dbReference>
<comment type="caution">
    <text evidence="5">The sequence shown here is derived from an EMBL/GenBank/DDBJ whole genome shotgun (WGS) entry which is preliminary data.</text>
</comment>
<dbReference type="STRING" id="297318.BK138_21985"/>
<name>A0A1R1ELM0_9BACL</name>
<keyword evidence="3" id="KW-0804">Transcription</keyword>
<dbReference type="PRINTS" id="PR00035">
    <property type="entry name" value="HTHGNTR"/>
</dbReference>
<dbReference type="GO" id="GO:0000976">
    <property type="term" value="F:transcription cis-regulatory region binding"/>
    <property type="evidence" value="ECO:0007669"/>
    <property type="project" value="TreeGrafter"/>
</dbReference>
<dbReference type="PANTHER" id="PTHR30146">
    <property type="entry name" value="LACI-RELATED TRANSCRIPTIONAL REPRESSOR"/>
    <property type="match status" value="1"/>
</dbReference>
<feature type="domain" description="HTH gntR-type" evidence="4">
    <location>
        <begin position="7"/>
        <end position="75"/>
    </location>
</feature>
<reference evidence="5 6" key="1">
    <citation type="submission" date="2016-11" db="EMBL/GenBank/DDBJ databases">
        <title>Paenibacillus species isolates.</title>
        <authorList>
            <person name="Beno S.M."/>
        </authorList>
    </citation>
    <scope>NUCLEOTIDE SEQUENCE [LARGE SCALE GENOMIC DNA]</scope>
    <source>
        <strain evidence="5 6">FSL R5-0378</strain>
    </source>
</reference>
<dbReference type="InterPro" id="IPR046335">
    <property type="entry name" value="LacI/GalR-like_sensor"/>
</dbReference>
<dbReference type="Gene3D" id="1.10.10.10">
    <property type="entry name" value="Winged helix-like DNA-binding domain superfamily/Winged helix DNA-binding domain"/>
    <property type="match status" value="1"/>
</dbReference>
<evidence type="ECO:0000259" key="4">
    <source>
        <dbReference type="PROSITE" id="PS50949"/>
    </source>
</evidence>
<dbReference type="Pfam" id="PF00392">
    <property type="entry name" value="GntR"/>
    <property type="match status" value="1"/>
</dbReference>
<dbReference type="SMART" id="SM00345">
    <property type="entry name" value="HTH_GNTR"/>
    <property type="match status" value="1"/>
</dbReference>
<dbReference type="EMBL" id="MRTP01000006">
    <property type="protein sequence ID" value="OMF52743.1"/>
    <property type="molecule type" value="Genomic_DNA"/>
</dbReference>
<dbReference type="SUPFAM" id="SSF53822">
    <property type="entry name" value="Periplasmic binding protein-like I"/>
    <property type="match status" value="1"/>
</dbReference>
<dbReference type="PANTHER" id="PTHR30146:SF109">
    <property type="entry name" value="HTH-TYPE TRANSCRIPTIONAL REGULATOR GALS"/>
    <property type="match status" value="1"/>
</dbReference>
<evidence type="ECO:0000313" key="6">
    <source>
        <dbReference type="Proteomes" id="UP000187172"/>
    </source>
</evidence>
<sequence>MPKDPSKLLYQMIKDDILARIENHQFEYDKPICTEKSLSEQYGVSRITSKRAIEDLEQAGILYRKRGVGSFVRRIPLSAQPASSVTSLPKGLAPGRTIPVILPFAVNQGGFFRIVEAATARLDGANVHLAIHICEPDPDKMRSLLLRLFAQDVDTLILYPAGNELHLDVLRKFTEQGKQVIILDKPHDIPYLSSVVCDNFGGSYQLTRHLVDYGHRRIAYVSRFSPRDMSSLSARFSGFTKCMNDHGLEVVSEYVKFNVTPDYHMLKHIINGFYRSGVTAIECENDEVAFNVYMCCLGLSIRVPEQMSITGFDNIEWAVTGSAQITTIDQNFSVIGETIADLILNGDRRPVITTVPVSLVPRASTGPATAD</sequence>
<dbReference type="AlphaFoldDB" id="A0A1R1ELM0"/>